<dbReference type="SMART" id="SM00747">
    <property type="entry name" value="CFEM"/>
    <property type="match status" value="1"/>
</dbReference>
<evidence type="ECO:0000313" key="12">
    <source>
        <dbReference type="EMBL" id="KAF6818041.1"/>
    </source>
</evidence>
<feature type="chain" id="PRO_5034890085" description="CFEM domain-containing protein" evidence="10">
    <location>
        <begin position="17"/>
        <end position="166"/>
    </location>
</feature>
<keyword evidence="8" id="KW-0449">Lipoprotein</keyword>
<name>A0A8H6N3D6_9PEZI</name>
<feature type="disulfide bond" evidence="9">
    <location>
        <begin position="55"/>
        <end position="62"/>
    </location>
</feature>
<keyword evidence="13" id="KW-1185">Reference proteome</keyword>
<feature type="domain" description="CFEM" evidence="11">
    <location>
        <begin position="11"/>
        <end position="125"/>
    </location>
</feature>
<evidence type="ECO:0000256" key="3">
    <source>
        <dbReference type="ARBA" id="ARBA00010031"/>
    </source>
</evidence>
<dbReference type="Proteomes" id="UP000639643">
    <property type="component" value="Unassembled WGS sequence"/>
</dbReference>
<dbReference type="GO" id="GO:0005576">
    <property type="term" value="C:extracellular region"/>
    <property type="evidence" value="ECO:0007669"/>
    <property type="project" value="UniProtKB-SubCell"/>
</dbReference>
<evidence type="ECO:0000256" key="4">
    <source>
        <dbReference type="ARBA" id="ARBA00022525"/>
    </source>
</evidence>
<feature type="signal peptide" evidence="10">
    <location>
        <begin position="1"/>
        <end position="16"/>
    </location>
</feature>
<organism evidence="12 13">
    <name type="scientific">Colletotrichum musicola</name>
    <dbReference type="NCBI Taxonomy" id="2175873"/>
    <lineage>
        <taxon>Eukaryota</taxon>
        <taxon>Fungi</taxon>
        <taxon>Dikarya</taxon>
        <taxon>Ascomycota</taxon>
        <taxon>Pezizomycotina</taxon>
        <taxon>Sordariomycetes</taxon>
        <taxon>Hypocreomycetidae</taxon>
        <taxon>Glomerellales</taxon>
        <taxon>Glomerellaceae</taxon>
        <taxon>Colletotrichum</taxon>
        <taxon>Colletotrichum orchidearum species complex</taxon>
    </lineage>
</organism>
<dbReference type="EMBL" id="WIGM01000643">
    <property type="protein sequence ID" value="KAF6818041.1"/>
    <property type="molecule type" value="Genomic_DNA"/>
</dbReference>
<dbReference type="OrthoDB" id="3065412at2759"/>
<evidence type="ECO:0000256" key="6">
    <source>
        <dbReference type="ARBA" id="ARBA00022729"/>
    </source>
</evidence>
<comment type="similarity">
    <text evidence="3">Belongs to the RBT5 family.</text>
</comment>
<keyword evidence="7 9" id="KW-1015">Disulfide bond</keyword>
<dbReference type="AlphaFoldDB" id="A0A8H6N3D6"/>
<evidence type="ECO:0000256" key="9">
    <source>
        <dbReference type="PROSITE-ProRule" id="PRU01356"/>
    </source>
</evidence>
<keyword evidence="4" id="KW-0964">Secreted</keyword>
<keyword evidence="5" id="KW-0472">Membrane</keyword>
<dbReference type="GO" id="GO:0098552">
    <property type="term" value="C:side of membrane"/>
    <property type="evidence" value="ECO:0007669"/>
    <property type="project" value="UniProtKB-KW"/>
</dbReference>
<proteinExistence type="inferred from homology"/>
<evidence type="ECO:0000256" key="1">
    <source>
        <dbReference type="ARBA" id="ARBA00004589"/>
    </source>
</evidence>
<keyword evidence="9" id="KW-0479">Metal-binding</keyword>
<evidence type="ECO:0000256" key="8">
    <source>
        <dbReference type="ARBA" id="ARBA00023288"/>
    </source>
</evidence>
<feature type="binding site" description="axial binding residue" evidence="9">
    <location>
        <position position="59"/>
    </location>
    <ligand>
        <name>heme</name>
        <dbReference type="ChEBI" id="CHEBI:30413"/>
    </ligand>
    <ligandPart>
        <name>Fe</name>
        <dbReference type="ChEBI" id="CHEBI:18248"/>
    </ligandPart>
</feature>
<comment type="caution">
    <text evidence="9">Lacks conserved residue(s) required for the propagation of feature annotation.</text>
</comment>
<comment type="caution">
    <text evidence="12">The sequence shown here is derived from an EMBL/GenBank/DDBJ whole genome shotgun (WGS) entry which is preliminary data.</text>
</comment>
<evidence type="ECO:0000256" key="10">
    <source>
        <dbReference type="SAM" id="SignalP"/>
    </source>
</evidence>
<dbReference type="InterPro" id="IPR008427">
    <property type="entry name" value="Extracellular_membr_CFEM_dom"/>
</dbReference>
<dbReference type="Pfam" id="PF05730">
    <property type="entry name" value="CFEM"/>
    <property type="match status" value="1"/>
</dbReference>
<protein>
    <recommendedName>
        <fullName evidence="11">CFEM domain-containing protein</fullName>
    </recommendedName>
</protein>
<evidence type="ECO:0000256" key="2">
    <source>
        <dbReference type="ARBA" id="ARBA00004613"/>
    </source>
</evidence>
<evidence type="ECO:0000259" key="11">
    <source>
        <dbReference type="PROSITE" id="PS52012"/>
    </source>
</evidence>
<gene>
    <name evidence="12" type="ORF">CMUS01_11994</name>
</gene>
<keyword evidence="9" id="KW-0408">Iron</keyword>
<keyword evidence="6 10" id="KW-0732">Signal</keyword>
<sequence>MKYFAALGLLSGLAAAQSVTTTAASSGSTDLPGLVSQLPTCAVTCISTAAADIGCSATDFTCLCQSQEDLIKKLTPCVLTAGCSTDEIGTAARVAPQICAAVQNNPNPSAVASASNLVTGALGTATGGSAATATAATTTSAVPAGAARVDYGMGVLGAAALVFAAL</sequence>
<evidence type="ECO:0000256" key="7">
    <source>
        <dbReference type="ARBA" id="ARBA00023157"/>
    </source>
</evidence>
<dbReference type="PROSITE" id="PS52012">
    <property type="entry name" value="CFEM"/>
    <property type="match status" value="1"/>
</dbReference>
<accession>A0A8H6N3D6</accession>
<evidence type="ECO:0000313" key="13">
    <source>
        <dbReference type="Proteomes" id="UP000639643"/>
    </source>
</evidence>
<keyword evidence="9" id="KW-0349">Heme</keyword>
<keyword evidence="5" id="KW-0336">GPI-anchor</keyword>
<dbReference type="GO" id="GO:0046872">
    <property type="term" value="F:metal ion binding"/>
    <property type="evidence" value="ECO:0007669"/>
    <property type="project" value="UniProtKB-UniRule"/>
</dbReference>
<comment type="subcellular location">
    <subcellularLocation>
        <location evidence="1">Membrane</location>
        <topology evidence="1">Lipid-anchor</topology>
        <topology evidence="1">GPI-anchor</topology>
    </subcellularLocation>
    <subcellularLocation>
        <location evidence="2">Secreted</location>
    </subcellularLocation>
</comment>
<evidence type="ECO:0000256" key="5">
    <source>
        <dbReference type="ARBA" id="ARBA00022622"/>
    </source>
</evidence>
<reference evidence="12" key="1">
    <citation type="journal article" date="2020" name="Phytopathology">
        <title>Genome Sequence Resources of Colletotrichum truncatum, C. plurivorum, C. musicola, and C. sojae: Four Species Pathogenic to Soybean (Glycine max).</title>
        <authorList>
            <person name="Rogerio F."/>
            <person name="Boufleur T.R."/>
            <person name="Ciampi-Guillardi M."/>
            <person name="Sukno S.A."/>
            <person name="Thon M.R."/>
            <person name="Massola Junior N.S."/>
            <person name="Baroncelli R."/>
        </authorList>
    </citation>
    <scope>NUCLEOTIDE SEQUENCE</scope>
    <source>
        <strain evidence="12">LFN0074</strain>
    </source>
</reference>
<keyword evidence="5" id="KW-0325">Glycoprotein</keyword>